<dbReference type="Proteomes" id="UP000184389">
    <property type="component" value="Unassembled WGS sequence"/>
</dbReference>
<reference evidence="7 8" key="1">
    <citation type="submission" date="2016-11" db="EMBL/GenBank/DDBJ databases">
        <authorList>
            <person name="Jaros S."/>
            <person name="Januszkiewicz K."/>
            <person name="Wedrychowicz H."/>
        </authorList>
    </citation>
    <scope>NUCLEOTIDE SEQUENCE [LARGE SCALE GENOMIC DNA]</scope>
    <source>
        <strain evidence="7 8">DSM 13106</strain>
    </source>
</reference>
<dbReference type="InterPro" id="IPR012340">
    <property type="entry name" value="NA-bd_OB-fold"/>
</dbReference>
<dbReference type="GO" id="GO:0006364">
    <property type="term" value="P:rRNA processing"/>
    <property type="evidence" value="ECO:0007669"/>
    <property type="project" value="TreeGrafter"/>
</dbReference>
<dbReference type="PANTHER" id="PTHR30001:SF0">
    <property type="entry name" value="RIBONUCLEASE G"/>
    <property type="match status" value="1"/>
</dbReference>
<dbReference type="GO" id="GO:0003723">
    <property type="term" value="F:RNA binding"/>
    <property type="evidence" value="ECO:0007669"/>
    <property type="project" value="UniProtKB-KW"/>
</dbReference>
<keyword evidence="8" id="KW-1185">Reference proteome</keyword>
<dbReference type="InterPro" id="IPR004659">
    <property type="entry name" value="RNase_E/G"/>
</dbReference>
<sequence>MSLILVDVKENVNRIAIKQDDKLVEYYIEKSEEKTLGNIYRGRVVNVLPGMEAAFVDIGLEKNAYLYLKDALPKGMRNQRDMSINEVVKNGQEIIVQVIKESIGTKGPKVTTHITIPGRYTVLTPYSNKIKISRKINDIDDIERLLSIGKEIQKDNMGIILRTISKDVEKEQIEEDMNISIELFKKIEREKNFSPCPKLIYKEMDMVHRIVRDVFINSFDKLIINDKEKYDSIVSSIKHISPELKNNMELRLGEDIFKSFNIEGELKNAFKREVPLKSGGYIVIDEAEALTAIDVNTGHYIGNLSLENTVVKTNLEAAEEIARQLRLRDIGGIIIIDFIDMEKEANAKIVLKRLEEELMKDRTKAIIVDITKLGLVEMTRKKVRNRLSWDFIKTCTHCQGRGKILDYGC</sequence>
<dbReference type="GO" id="GO:0005737">
    <property type="term" value="C:cytoplasm"/>
    <property type="evidence" value="ECO:0007669"/>
    <property type="project" value="TreeGrafter"/>
</dbReference>
<dbReference type="GO" id="GO:0004540">
    <property type="term" value="F:RNA nuclease activity"/>
    <property type="evidence" value="ECO:0007669"/>
    <property type="project" value="InterPro"/>
</dbReference>
<keyword evidence="2" id="KW-0479">Metal-binding</keyword>
<dbReference type="EMBL" id="FQXR01000003">
    <property type="protein sequence ID" value="SHH67238.1"/>
    <property type="molecule type" value="Genomic_DNA"/>
</dbReference>
<evidence type="ECO:0000256" key="2">
    <source>
        <dbReference type="ARBA" id="ARBA00022723"/>
    </source>
</evidence>
<evidence type="ECO:0000256" key="1">
    <source>
        <dbReference type="ARBA" id="ARBA00001946"/>
    </source>
</evidence>
<dbReference type="GO" id="GO:0046872">
    <property type="term" value="F:metal ion binding"/>
    <property type="evidence" value="ECO:0007669"/>
    <property type="project" value="UniProtKB-KW"/>
</dbReference>
<dbReference type="InterPro" id="IPR003029">
    <property type="entry name" value="S1_domain"/>
</dbReference>
<keyword evidence="5" id="KW-0694">RNA-binding</keyword>
<dbReference type="OrthoDB" id="9804278at2"/>
<dbReference type="STRING" id="1123281.SAMN02745180_00792"/>
<evidence type="ECO:0000256" key="4">
    <source>
        <dbReference type="ARBA" id="ARBA00022842"/>
    </source>
</evidence>
<dbReference type="SMART" id="SM00316">
    <property type="entry name" value="S1"/>
    <property type="match status" value="1"/>
</dbReference>
<evidence type="ECO:0000313" key="7">
    <source>
        <dbReference type="EMBL" id="SHH67238.1"/>
    </source>
</evidence>
<evidence type="ECO:0000259" key="6">
    <source>
        <dbReference type="PROSITE" id="PS50126"/>
    </source>
</evidence>
<keyword evidence="4" id="KW-0460">Magnesium</keyword>
<dbReference type="AlphaFoldDB" id="A0A1M5UWI4"/>
<proteinExistence type="predicted"/>
<protein>
    <submittedName>
        <fullName evidence="7">RNAse G</fullName>
    </submittedName>
</protein>
<evidence type="ECO:0000313" key="8">
    <source>
        <dbReference type="Proteomes" id="UP000184389"/>
    </source>
</evidence>
<dbReference type="SUPFAM" id="SSF50249">
    <property type="entry name" value="Nucleic acid-binding proteins"/>
    <property type="match status" value="1"/>
</dbReference>
<dbReference type="InterPro" id="IPR019307">
    <property type="entry name" value="RNA-bd_AU-1/RNase_E/G"/>
</dbReference>
<evidence type="ECO:0000256" key="5">
    <source>
        <dbReference type="ARBA" id="ARBA00022884"/>
    </source>
</evidence>
<gene>
    <name evidence="7" type="ORF">SAMN02745180_00792</name>
</gene>
<dbReference type="PANTHER" id="PTHR30001">
    <property type="entry name" value="RIBONUCLEASE"/>
    <property type="match status" value="1"/>
</dbReference>
<dbReference type="RefSeq" id="WP_072743369.1">
    <property type="nucleotide sequence ID" value="NZ_FQXR01000003.1"/>
</dbReference>
<accession>A0A1M5UWI4</accession>
<name>A0A1M5UWI4_9FIRM</name>
<keyword evidence="3" id="KW-0378">Hydrolase</keyword>
<comment type="cofactor">
    <cofactor evidence="1">
        <name>Mg(2+)</name>
        <dbReference type="ChEBI" id="CHEBI:18420"/>
    </cofactor>
</comment>
<dbReference type="PROSITE" id="PS50126">
    <property type="entry name" value="S1"/>
    <property type="match status" value="1"/>
</dbReference>
<dbReference type="Gene3D" id="2.40.50.140">
    <property type="entry name" value="Nucleic acid-binding proteins"/>
    <property type="match status" value="1"/>
</dbReference>
<organism evidence="7 8">
    <name type="scientific">Sporanaerobacter acetigenes DSM 13106</name>
    <dbReference type="NCBI Taxonomy" id="1123281"/>
    <lineage>
        <taxon>Bacteria</taxon>
        <taxon>Bacillati</taxon>
        <taxon>Bacillota</taxon>
        <taxon>Tissierellia</taxon>
        <taxon>Tissierellales</taxon>
        <taxon>Sporanaerobacteraceae</taxon>
        <taxon>Sporanaerobacter</taxon>
    </lineage>
</organism>
<evidence type="ECO:0000256" key="3">
    <source>
        <dbReference type="ARBA" id="ARBA00022801"/>
    </source>
</evidence>
<dbReference type="Pfam" id="PF10150">
    <property type="entry name" value="RNase_E_G"/>
    <property type="match status" value="1"/>
</dbReference>
<dbReference type="CDD" id="cd04453">
    <property type="entry name" value="S1_RNase_E"/>
    <property type="match status" value="1"/>
</dbReference>
<dbReference type="NCBIfam" id="TIGR00757">
    <property type="entry name" value="RNaseEG"/>
    <property type="match status" value="1"/>
</dbReference>
<dbReference type="GO" id="GO:0016787">
    <property type="term" value="F:hydrolase activity"/>
    <property type="evidence" value="ECO:0007669"/>
    <property type="project" value="UniProtKB-KW"/>
</dbReference>
<feature type="domain" description="S1 motif" evidence="6">
    <location>
        <begin position="37"/>
        <end position="119"/>
    </location>
</feature>